<comment type="caution">
    <text evidence="3">The sequence shown here is derived from an EMBL/GenBank/DDBJ whole genome shotgun (WGS) entry which is preliminary data.</text>
</comment>
<dbReference type="Proteomes" id="UP000742560">
    <property type="component" value="Unassembled WGS sequence"/>
</dbReference>
<protein>
    <recommendedName>
        <fullName evidence="1">FRG domain-containing protein</fullName>
    </recommendedName>
</protein>
<sequence>MVLEIEIESVSELLDYLKDIGELSELLRYINYLRLMEKVDTFEEDKARELINLKRKILKNKNKNELEEKIIKFHNIEEIGELFSLKEDFENKLNTVNNHKIGGMGSKKRLEEAEYLIESFSFFINKFKTELLEKLEKFKEPLLKLYNYSFKSIDYGLKSDETEENLLNFRIFIQDLIKHKKHIFKAIDTLESAYAVKYTQLKYKKVSIKGREIVYRGQRNKKWHLCPSLFRKTNDTYDYEGKEYDLYMSLVEHNHPEFKKQSTVFDRIALMQHYSIPTRLLDWTKNPLVALYFATEDFNEKDNNDEEEVRDGKLYVYYPKKSNTFYSNDLRVKILSELFFKDDSEFEFIENISKFDIGGKKVSEHYFSRFEEYGELEKYLEKLIDGVHLIKPIVTNDRLRVQQGCFSIHGSHVFLENNGLKSVQIRTMTDYDLENSEEILATFIIPADKKKEIREELERLGIHDGTMFPELDKYGEYLKKKYSN</sequence>
<gene>
    <name evidence="2" type="ORF">HNP85_001845</name>
    <name evidence="3" type="ORF">J2745_000957</name>
</gene>
<proteinExistence type="predicted"/>
<evidence type="ECO:0000259" key="1">
    <source>
        <dbReference type="SMART" id="SM00901"/>
    </source>
</evidence>
<organism evidence="3 4">
    <name type="scientific">Methanococcus maripaludis</name>
    <name type="common">Methanococcus deltae</name>
    <dbReference type="NCBI Taxonomy" id="39152"/>
    <lineage>
        <taxon>Archaea</taxon>
        <taxon>Methanobacteriati</taxon>
        <taxon>Methanobacteriota</taxon>
        <taxon>Methanomada group</taxon>
        <taxon>Methanococci</taxon>
        <taxon>Methanococcales</taxon>
        <taxon>Methanococcaceae</taxon>
        <taxon>Methanococcus</taxon>
    </lineage>
</organism>
<dbReference type="RefSeq" id="WP_204937292.1">
    <property type="nucleotide sequence ID" value="NZ_JAFBBC010000002.1"/>
</dbReference>
<dbReference type="AlphaFoldDB" id="A0A8T4H3U0"/>
<dbReference type="Pfam" id="PF08867">
    <property type="entry name" value="FRG"/>
    <property type="match status" value="1"/>
</dbReference>
<evidence type="ECO:0000313" key="4">
    <source>
        <dbReference type="Proteomes" id="UP000742560"/>
    </source>
</evidence>
<dbReference type="EMBL" id="JAGINF010000002">
    <property type="protein sequence ID" value="MBP2219480.1"/>
    <property type="molecule type" value="Genomic_DNA"/>
</dbReference>
<name>A0A8T4H3U0_METMI</name>
<reference evidence="2" key="1">
    <citation type="submission" date="2021-01" db="EMBL/GenBank/DDBJ databases">
        <title>Genomic Encyclopedia of Type Strains, Phase IV (KMG-V): Genome sequencing to study the core and pangenomes of soil and plant-associated prokaryotes.</title>
        <authorList>
            <person name="Whitman W."/>
        </authorList>
    </citation>
    <scope>NUCLEOTIDE SEQUENCE</scope>
    <source>
        <strain evidence="2">RC</strain>
    </source>
</reference>
<evidence type="ECO:0000313" key="3">
    <source>
        <dbReference type="EMBL" id="MBP2219480.1"/>
    </source>
</evidence>
<accession>A0A8T4H3U0</accession>
<reference evidence="3" key="2">
    <citation type="submission" date="2021-03" db="EMBL/GenBank/DDBJ databases">
        <title>Genomic Encyclopedia of Type Strains, Phase IV (KMG-IV): sequencing the most valuable type-strain genomes for metagenomic binning, comparative biology and taxonomic classification.</title>
        <authorList>
            <person name="Goeker M."/>
        </authorList>
    </citation>
    <scope>NUCLEOTIDE SEQUENCE</scope>
    <source>
        <strain evidence="3">DSM 2771</strain>
    </source>
</reference>
<dbReference type="SMART" id="SM00901">
    <property type="entry name" value="FRG"/>
    <property type="match status" value="1"/>
</dbReference>
<dbReference type="Proteomes" id="UP000722095">
    <property type="component" value="Unassembled WGS sequence"/>
</dbReference>
<dbReference type="EMBL" id="JAFBBC010000002">
    <property type="protein sequence ID" value="MBM7410150.1"/>
    <property type="molecule type" value="Genomic_DNA"/>
</dbReference>
<dbReference type="InterPro" id="IPR014966">
    <property type="entry name" value="FRG-dom"/>
</dbReference>
<evidence type="ECO:0000313" key="2">
    <source>
        <dbReference type="EMBL" id="MBM7410150.1"/>
    </source>
</evidence>
<feature type="domain" description="FRG" evidence="1">
    <location>
        <begin position="209"/>
        <end position="315"/>
    </location>
</feature>